<dbReference type="Pfam" id="PF00528">
    <property type="entry name" value="BPD_transp_1"/>
    <property type="match status" value="1"/>
</dbReference>
<protein>
    <recommendedName>
        <fullName evidence="8">Phosphate transport system permease protein PstA</fullName>
    </recommendedName>
</protein>
<evidence type="ECO:0000256" key="4">
    <source>
        <dbReference type="ARBA" id="ARBA00022475"/>
    </source>
</evidence>
<feature type="domain" description="ABC transmembrane type-1" evidence="9">
    <location>
        <begin position="62"/>
        <end position="269"/>
    </location>
</feature>
<accession>A0A9J6P401</accession>
<dbReference type="Proteomes" id="UP001056429">
    <property type="component" value="Unassembled WGS sequence"/>
</dbReference>
<reference evidence="10" key="1">
    <citation type="journal article" date="2021" name="mSystems">
        <title>Bacteria and Archaea Synergistically Convert Glycine Betaine to Biogenic Methane in the Formosa Cold Seep of the South China Sea.</title>
        <authorList>
            <person name="Li L."/>
            <person name="Zhang W."/>
            <person name="Zhang S."/>
            <person name="Song L."/>
            <person name="Sun Q."/>
            <person name="Zhang H."/>
            <person name="Xiang H."/>
            <person name="Dong X."/>
        </authorList>
    </citation>
    <scope>NUCLEOTIDE SEQUENCE</scope>
    <source>
        <strain evidence="10">ZWT</strain>
    </source>
</reference>
<dbReference type="SUPFAM" id="SSF161098">
    <property type="entry name" value="MetI-like"/>
    <property type="match status" value="1"/>
</dbReference>
<feature type="transmembrane region" description="Helical" evidence="8">
    <location>
        <begin position="129"/>
        <end position="149"/>
    </location>
</feature>
<organism evidence="10 11">
    <name type="scientific">Oceanirhabdus seepicola</name>
    <dbReference type="NCBI Taxonomy" id="2828781"/>
    <lineage>
        <taxon>Bacteria</taxon>
        <taxon>Bacillati</taxon>
        <taxon>Bacillota</taxon>
        <taxon>Clostridia</taxon>
        <taxon>Eubacteriales</taxon>
        <taxon>Clostridiaceae</taxon>
        <taxon>Oceanirhabdus</taxon>
    </lineage>
</organism>
<keyword evidence="11" id="KW-1185">Reference proteome</keyword>
<keyword evidence="5 8" id="KW-0812">Transmembrane</keyword>
<evidence type="ECO:0000313" key="10">
    <source>
        <dbReference type="EMBL" id="MCM1990894.1"/>
    </source>
</evidence>
<dbReference type="InterPro" id="IPR005672">
    <property type="entry name" value="Phosphate_PstA"/>
</dbReference>
<comment type="subcellular location">
    <subcellularLocation>
        <location evidence="1 8">Cell membrane</location>
        <topology evidence="1 8">Multi-pass membrane protein</topology>
    </subcellularLocation>
</comment>
<feature type="transmembrane region" description="Helical" evidence="8">
    <location>
        <begin position="12"/>
        <end position="33"/>
    </location>
</feature>
<keyword evidence="7 8" id="KW-0472">Membrane</keyword>
<dbReference type="RefSeq" id="WP_250860006.1">
    <property type="nucleotide sequence ID" value="NZ_JAGSOJ010000003.1"/>
</dbReference>
<dbReference type="AlphaFoldDB" id="A0A9J6P401"/>
<evidence type="ECO:0000259" key="9">
    <source>
        <dbReference type="PROSITE" id="PS50928"/>
    </source>
</evidence>
<dbReference type="InterPro" id="IPR000515">
    <property type="entry name" value="MetI-like"/>
</dbReference>
<dbReference type="NCBIfam" id="TIGR00974">
    <property type="entry name" value="3a0107s02c"/>
    <property type="match status" value="1"/>
</dbReference>
<gene>
    <name evidence="10" type="primary">pstA</name>
    <name evidence="10" type="ORF">KDK92_14275</name>
</gene>
<evidence type="ECO:0000256" key="8">
    <source>
        <dbReference type="RuleBase" id="RU363043"/>
    </source>
</evidence>
<name>A0A9J6P401_9CLOT</name>
<keyword evidence="3" id="KW-0813">Transport</keyword>
<sequence>MDRKLKDKIWTSILYLISCAVVLLLVALVLYILNNGKHFLDFDFIFGKPKYGEEGGGVGPQLFNSFYMLIITLAISVPIGIGAGVYLSQYSKEGPFVRILRLSIETIASLPSIVVGLFGFLIFVNLSGWGFTLLGGALALTLLNLPALARVSENAITEAALDVKESSMALGGTKWQTIWKMIIPTAFPGILTGIIITAGRIFGEAAALLYTSGMSSNNKGLLNVMRPAETLAVHIFKLNSEGTVPDAASIASGAAALLVVMVFIFNMSARLLGRRMMKHR</sequence>
<evidence type="ECO:0000256" key="1">
    <source>
        <dbReference type="ARBA" id="ARBA00004651"/>
    </source>
</evidence>
<dbReference type="CDD" id="cd06261">
    <property type="entry name" value="TM_PBP2"/>
    <property type="match status" value="1"/>
</dbReference>
<feature type="transmembrane region" description="Helical" evidence="8">
    <location>
        <begin position="99"/>
        <end position="123"/>
    </location>
</feature>
<comment type="similarity">
    <text evidence="2 8">Belongs to the binding-protein-dependent transport system permease family. CysTW subfamily.</text>
</comment>
<keyword evidence="6 8" id="KW-1133">Transmembrane helix</keyword>
<keyword evidence="4 8" id="KW-1003">Cell membrane</keyword>
<dbReference type="GO" id="GO:0035435">
    <property type="term" value="P:phosphate ion transmembrane transport"/>
    <property type="evidence" value="ECO:0007669"/>
    <property type="project" value="InterPro"/>
</dbReference>
<evidence type="ECO:0000256" key="7">
    <source>
        <dbReference type="ARBA" id="ARBA00023136"/>
    </source>
</evidence>
<dbReference type="PROSITE" id="PS50928">
    <property type="entry name" value="ABC_TM1"/>
    <property type="match status" value="1"/>
</dbReference>
<dbReference type="EMBL" id="JAGSOJ010000003">
    <property type="protein sequence ID" value="MCM1990894.1"/>
    <property type="molecule type" value="Genomic_DNA"/>
</dbReference>
<comment type="caution">
    <text evidence="10">The sequence shown here is derived from an EMBL/GenBank/DDBJ whole genome shotgun (WGS) entry which is preliminary data.</text>
</comment>
<proteinExistence type="inferred from homology"/>
<feature type="transmembrane region" description="Helical" evidence="8">
    <location>
        <begin position="247"/>
        <end position="272"/>
    </location>
</feature>
<dbReference type="PANTHER" id="PTHR43470">
    <property type="entry name" value="PHOSPHATE TRANSPORT SYSTEM PERMEASE PROTEIN PSTA-RELATED"/>
    <property type="match status" value="1"/>
</dbReference>
<dbReference type="GO" id="GO:0005886">
    <property type="term" value="C:plasma membrane"/>
    <property type="evidence" value="ECO:0007669"/>
    <property type="project" value="UniProtKB-SubCell"/>
</dbReference>
<dbReference type="PANTHER" id="PTHR43470:SF4">
    <property type="entry name" value="ABC TRANSPORTER PERMEASE PROTEIN YQGI-RELATED"/>
    <property type="match status" value="1"/>
</dbReference>
<evidence type="ECO:0000256" key="5">
    <source>
        <dbReference type="ARBA" id="ARBA00022692"/>
    </source>
</evidence>
<feature type="transmembrane region" description="Helical" evidence="8">
    <location>
        <begin position="181"/>
        <end position="202"/>
    </location>
</feature>
<dbReference type="Gene3D" id="1.10.3720.10">
    <property type="entry name" value="MetI-like"/>
    <property type="match status" value="1"/>
</dbReference>
<dbReference type="InterPro" id="IPR035906">
    <property type="entry name" value="MetI-like_sf"/>
</dbReference>
<evidence type="ECO:0000256" key="6">
    <source>
        <dbReference type="ARBA" id="ARBA00022989"/>
    </source>
</evidence>
<evidence type="ECO:0000256" key="3">
    <source>
        <dbReference type="ARBA" id="ARBA00022448"/>
    </source>
</evidence>
<evidence type="ECO:0000256" key="2">
    <source>
        <dbReference type="ARBA" id="ARBA00007069"/>
    </source>
</evidence>
<dbReference type="GO" id="GO:0005315">
    <property type="term" value="F:phosphate transmembrane transporter activity"/>
    <property type="evidence" value="ECO:0007669"/>
    <property type="project" value="InterPro"/>
</dbReference>
<evidence type="ECO:0000313" key="11">
    <source>
        <dbReference type="Proteomes" id="UP001056429"/>
    </source>
</evidence>
<feature type="transmembrane region" description="Helical" evidence="8">
    <location>
        <begin position="66"/>
        <end position="87"/>
    </location>
</feature>
<reference evidence="10" key="2">
    <citation type="submission" date="2021-04" db="EMBL/GenBank/DDBJ databases">
        <authorList>
            <person name="Dong X."/>
        </authorList>
    </citation>
    <scope>NUCLEOTIDE SEQUENCE</scope>
    <source>
        <strain evidence="10">ZWT</strain>
    </source>
</reference>